<dbReference type="InterPro" id="IPR013815">
    <property type="entry name" value="ATP_grasp_subdomain_1"/>
</dbReference>
<comment type="cofactor">
    <cofactor evidence="2">
        <name>Mg(2+)</name>
        <dbReference type="ChEBI" id="CHEBI:18420"/>
    </cofactor>
</comment>
<dbReference type="PROSITE" id="PS50975">
    <property type="entry name" value="ATP_GRASP"/>
    <property type="match status" value="1"/>
</dbReference>
<evidence type="ECO:0000256" key="1">
    <source>
        <dbReference type="ARBA" id="ARBA00001936"/>
    </source>
</evidence>
<dbReference type="NCBIfam" id="NF009110">
    <property type="entry name" value="PRK12458.1"/>
    <property type="match status" value="1"/>
</dbReference>
<keyword evidence="3 10" id="KW-0436">Ligase</keyword>
<dbReference type="EMBL" id="BMHV01000003">
    <property type="protein sequence ID" value="GGF54298.1"/>
    <property type="molecule type" value="Genomic_DNA"/>
</dbReference>
<reference evidence="12" key="1">
    <citation type="journal article" date="2014" name="Int. J. Syst. Evol. Microbiol.">
        <title>Complete genome sequence of Corynebacterium casei LMG S-19264T (=DSM 44701T), isolated from a smear-ripened cheese.</title>
        <authorList>
            <consortium name="US DOE Joint Genome Institute (JGI-PGF)"/>
            <person name="Walter F."/>
            <person name="Albersmeier A."/>
            <person name="Kalinowski J."/>
            <person name="Ruckert C."/>
        </authorList>
    </citation>
    <scope>NUCLEOTIDE SEQUENCE</scope>
    <source>
        <strain evidence="12">CGMCC 1.15254</strain>
    </source>
</reference>
<dbReference type="GO" id="GO:0004363">
    <property type="term" value="F:glutathione synthase activity"/>
    <property type="evidence" value="ECO:0007669"/>
    <property type="project" value="UniProtKB-UniRule"/>
</dbReference>
<reference evidence="12" key="2">
    <citation type="submission" date="2020-09" db="EMBL/GenBank/DDBJ databases">
        <authorList>
            <person name="Sun Q."/>
            <person name="Zhou Y."/>
        </authorList>
    </citation>
    <scope>NUCLEOTIDE SEQUENCE</scope>
    <source>
        <strain evidence="12">CGMCC 1.15254</strain>
    </source>
</reference>
<dbReference type="PANTHER" id="PTHR21621">
    <property type="entry name" value="RIBOSOMAL PROTEIN S6 MODIFICATION PROTEIN"/>
    <property type="match status" value="1"/>
</dbReference>
<keyword evidence="6 10" id="KW-0547">Nucleotide-binding</keyword>
<evidence type="ECO:0000256" key="5">
    <source>
        <dbReference type="ARBA" id="ARBA00022723"/>
    </source>
</evidence>
<dbReference type="SUPFAM" id="SSF52440">
    <property type="entry name" value="PreATP-grasp domain"/>
    <property type="match status" value="1"/>
</dbReference>
<keyword evidence="8" id="KW-0460">Magnesium</keyword>
<dbReference type="Gene3D" id="3.40.50.20">
    <property type="match status" value="1"/>
</dbReference>
<dbReference type="Proteomes" id="UP000632498">
    <property type="component" value="Unassembled WGS sequence"/>
</dbReference>
<evidence type="ECO:0000256" key="7">
    <source>
        <dbReference type="ARBA" id="ARBA00022840"/>
    </source>
</evidence>
<dbReference type="RefSeq" id="WP_229734211.1">
    <property type="nucleotide sequence ID" value="NZ_BMHV01000003.1"/>
</dbReference>
<protein>
    <recommendedName>
        <fullName evidence="10">Glutathione synthetase</fullName>
        <ecNumber evidence="10">6.3.2.3</ecNumber>
    </recommendedName>
    <alternativeName>
        <fullName evidence="10">GSH synthetase</fullName>
        <shortName evidence="10">GSH-S</shortName>
        <shortName evidence="10">GSHase</shortName>
    </alternativeName>
    <alternativeName>
        <fullName evidence="10">Glutathione synthase</fullName>
    </alternativeName>
</protein>
<dbReference type="Pfam" id="PF02951">
    <property type="entry name" value="GSH-S_N"/>
    <property type="match status" value="1"/>
</dbReference>
<comment type="similarity">
    <text evidence="10">Belongs to the prokaryotic GSH synthase family.</text>
</comment>
<gene>
    <name evidence="10 12" type="primary">gshB</name>
    <name evidence="12" type="ORF">GCM10011332_04610</name>
</gene>
<keyword evidence="7 10" id="KW-0067">ATP-binding</keyword>
<dbReference type="Pfam" id="PF02955">
    <property type="entry name" value="GSH-S_ATP"/>
    <property type="match status" value="1"/>
</dbReference>
<sequence length="351" mass="39323">MTTFNRPIKICFLMYPWERISPESDTTLRIIHEAVGRGHIVAVTTPTNLTIRETVAHAFCSVIERKSYTRSAQHFHKSATFKKRLLPLSGFDVIFMRANPPLDVTVLNFLDSVKDDTFICNDINGLRIANNKIYTAALYDPNSTFVPATHVSKNREYLEKVLLESDQEQMILKPLNGFGGQGVIIVEKKSKSSFRSLLDFYLGANSDQYVILQEFVPGAEKGDVRILMLNGEPIGAMKRVPAEGEARSNIATGGKAVKHTLTKEEKELCRQVGPKLVRDGLYFVGLDVIGGKLIEVNVLSPGGITRINRLNRVRLQAKVIDFVESVVTAKEVLMARKNQYRRLIEDAVDES</sequence>
<evidence type="ECO:0000256" key="2">
    <source>
        <dbReference type="ARBA" id="ARBA00001946"/>
    </source>
</evidence>
<keyword evidence="9" id="KW-0464">Manganese</keyword>
<evidence type="ECO:0000259" key="11">
    <source>
        <dbReference type="PROSITE" id="PS50975"/>
    </source>
</evidence>
<accession>A0A917F7X2</accession>
<dbReference type="InterPro" id="IPR016185">
    <property type="entry name" value="PreATP-grasp_dom_sf"/>
</dbReference>
<dbReference type="NCBIfam" id="NF003573">
    <property type="entry name" value="PRK05246.1"/>
    <property type="match status" value="1"/>
</dbReference>
<dbReference type="HAMAP" id="MF_00162">
    <property type="entry name" value="GSH_S"/>
    <property type="match status" value="1"/>
</dbReference>
<dbReference type="GO" id="GO:0005524">
    <property type="term" value="F:ATP binding"/>
    <property type="evidence" value="ECO:0007669"/>
    <property type="project" value="UniProtKB-UniRule"/>
</dbReference>
<keyword evidence="5" id="KW-0479">Metal-binding</keyword>
<name>A0A917F7X2_9PROT</name>
<feature type="domain" description="ATP-grasp" evidence="11">
    <location>
        <begin position="136"/>
        <end position="331"/>
    </location>
</feature>
<dbReference type="GO" id="GO:0046872">
    <property type="term" value="F:metal ion binding"/>
    <property type="evidence" value="ECO:0007669"/>
    <property type="project" value="UniProtKB-KW"/>
</dbReference>
<dbReference type="Gene3D" id="3.30.1490.20">
    <property type="entry name" value="ATP-grasp fold, A domain"/>
    <property type="match status" value="1"/>
</dbReference>
<proteinExistence type="inferred from homology"/>
<dbReference type="InterPro" id="IPR004218">
    <property type="entry name" value="GSHS_ATP-bd"/>
</dbReference>
<evidence type="ECO:0000313" key="12">
    <source>
        <dbReference type="EMBL" id="GGF54298.1"/>
    </source>
</evidence>
<evidence type="ECO:0000256" key="3">
    <source>
        <dbReference type="ARBA" id="ARBA00022598"/>
    </source>
</evidence>
<evidence type="ECO:0000313" key="13">
    <source>
        <dbReference type="Proteomes" id="UP000632498"/>
    </source>
</evidence>
<dbReference type="AlphaFoldDB" id="A0A917F7X2"/>
<evidence type="ECO:0000256" key="8">
    <source>
        <dbReference type="ARBA" id="ARBA00022842"/>
    </source>
</evidence>
<evidence type="ECO:0000256" key="4">
    <source>
        <dbReference type="ARBA" id="ARBA00022684"/>
    </source>
</evidence>
<dbReference type="InterPro" id="IPR004215">
    <property type="entry name" value="GSHS_N"/>
</dbReference>
<dbReference type="PANTHER" id="PTHR21621:SF4">
    <property type="entry name" value="GLUTATHIONE SYNTHETASE"/>
    <property type="match status" value="1"/>
</dbReference>
<keyword evidence="4 10" id="KW-0317">Glutathione biosynthesis</keyword>
<evidence type="ECO:0000256" key="6">
    <source>
        <dbReference type="ARBA" id="ARBA00022741"/>
    </source>
</evidence>
<comment type="cofactor">
    <cofactor evidence="1">
        <name>Mn(2+)</name>
        <dbReference type="ChEBI" id="CHEBI:29035"/>
    </cofactor>
</comment>
<evidence type="ECO:0000256" key="10">
    <source>
        <dbReference type="HAMAP-Rule" id="MF_00162"/>
    </source>
</evidence>
<dbReference type="Gene3D" id="3.30.470.20">
    <property type="entry name" value="ATP-grasp fold, B domain"/>
    <property type="match status" value="1"/>
</dbReference>
<dbReference type="SUPFAM" id="SSF56059">
    <property type="entry name" value="Glutathione synthetase ATP-binding domain-like"/>
    <property type="match status" value="1"/>
</dbReference>
<dbReference type="InterPro" id="IPR006284">
    <property type="entry name" value="Glut_synth_pro"/>
</dbReference>
<dbReference type="EC" id="6.3.2.3" evidence="10"/>
<comment type="pathway">
    <text evidence="10">Sulfur metabolism; glutathione biosynthesis; glutathione from L-cysteine and L-glutamate: step 2/2.</text>
</comment>
<dbReference type="InterPro" id="IPR011761">
    <property type="entry name" value="ATP-grasp"/>
</dbReference>
<keyword evidence="13" id="KW-1185">Reference proteome</keyword>
<dbReference type="GO" id="GO:0005737">
    <property type="term" value="C:cytoplasm"/>
    <property type="evidence" value="ECO:0007669"/>
    <property type="project" value="TreeGrafter"/>
</dbReference>
<comment type="caution">
    <text evidence="12">The sequence shown here is derived from an EMBL/GenBank/DDBJ whole genome shotgun (WGS) entry which is preliminary data.</text>
</comment>
<evidence type="ECO:0000256" key="9">
    <source>
        <dbReference type="ARBA" id="ARBA00023211"/>
    </source>
</evidence>
<comment type="catalytic activity">
    <reaction evidence="10">
        <text>gamma-L-glutamyl-L-cysteine + glycine + ATP = glutathione + ADP + phosphate + H(+)</text>
        <dbReference type="Rhea" id="RHEA:13557"/>
        <dbReference type="ChEBI" id="CHEBI:15378"/>
        <dbReference type="ChEBI" id="CHEBI:30616"/>
        <dbReference type="ChEBI" id="CHEBI:43474"/>
        <dbReference type="ChEBI" id="CHEBI:57305"/>
        <dbReference type="ChEBI" id="CHEBI:57925"/>
        <dbReference type="ChEBI" id="CHEBI:58173"/>
        <dbReference type="ChEBI" id="CHEBI:456216"/>
        <dbReference type="EC" id="6.3.2.3"/>
    </reaction>
</comment>
<organism evidence="12 13">
    <name type="scientific">Terasakiella brassicae</name>
    <dbReference type="NCBI Taxonomy" id="1634917"/>
    <lineage>
        <taxon>Bacteria</taxon>
        <taxon>Pseudomonadati</taxon>
        <taxon>Pseudomonadota</taxon>
        <taxon>Alphaproteobacteria</taxon>
        <taxon>Rhodospirillales</taxon>
        <taxon>Terasakiellaceae</taxon>
        <taxon>Terasakiella</taxon>
    </lineage>
</organism>